<evidence type="ECO:0000313" key="7">
    <source>
        <dbReference type="EMBL" id="APG26566.1"/>
    </source>
</evidence>
<sequence length="463" mass="52667">MFNLNNKDATPLYRQLFLQIRDQIISGELPAHFKLPSIRAMAVELATSRNTVEGAFQELCAEGYIYSKSRSGYFVSYIDQELASSSRVIHPQQDLHPKLAERYKYDFHPARLDPEVFPASLWRRCLIDCLRSDAGDFSQYSEPQGEWGLRCNLQFYLERSRGVHCTPDQIVVCSGLQQSLTIVAQLARGRHESVAIENPGYHLPREVFHNNGFNITPIDVGIGGLNLSTLKSTSSTVVYITPSHQMPLGYVMPVANRLELISWSKTGERLIIEDDYDSELRYIGRPISSLQGLCSDGNIIYQGTFSKVFSPALRLSYMVLPKSLLNDYHRLFQGHFCQVPLLIQRAMINFMERGHWEQHIRRSRNFYKKKHEIMLQSIGEYFGRKAKVIGQGAGLHIILELAESLNDELAFVERAKQKGLRLLPFSEFYVSSQTEGNKLMLGFGGMKINDIPEGIETLATLIH</sequence>
<proteinExistence type="inferred from homology"/>
<protein>
    <submittedName>
        <fullName evidence="7">GntR family transcriptional regulator</fullName>
    </submittedName>
</protein>
<reference evidence="7 8" key="1">
    <citation type="journal article" date="2017" name="Genome Announc.">
        <title>Complete Genome Sequences of Two Acetylene-Fermenting Pelobacter acetylenicus Strains.</title>
        <authorList>
            <person name="Sutton J.M."/>
            <person name="Baesman S.M."/>
            <person name="Fierst J.L."/>
            <person name="Poret-Peterson A.T."/>
            <person name="Oremland R.S."/>
            <person name="Dunlap D.S."/>
            <person name="Akob D.M."/>
        </authorList>
    </citation>
    <scope>NUCLEOTIDE SEQUENCE [LARGE SCALE GENOMIC DNA]</scope>
    <source>
        <strain evidence="7 8">SFB93</strain>
    </source>
</reference>
<evidence type="ECO:0000256" key="1">
    <source>
        <dbReference type="ARBA" id="ARBA00005384"/>
    </source>
</evidence>
<dbReference type="InterPro" id="IPR015424">
    <property type="entry name" value="PyrdxlP-dep_Trfase"/>
</dbReference>
<dbReference type="CDD" id="cd07377">
    <property type="entry name" value="WHTH_GntR"/>
    <property type="match status" value="1"/>
</dbReference>
<dbReference type="OrthoDB" id="9808770at2"/>
<dbReference type="PROSITE" id="PS50949">
    <property type="entry name" value="HTH_GNTR"/>
    <property type="match status" value="1"/>
</dbReference>
<dbReference type="STRING" id="1842532.A7E78_01030"/>
<keyword evidence="8" id="KW-1185">Reference proteome</keyword>
<dbReference type="EMBL" id="CP015519">
    <property type="protein sequence ID" value="APG26566.1"/>
    <property type="molecule type" value="Genomic_DNA"/>
</dbReference>
<evidence type="ECO:0000256" key="2">
    <source>
        <dbReference type="ARBA" id="ARBA00022898"/>
    </source>
</evidence>
<gene>
    <name evidence="7" type="ORF">A7E78_01030</name>
</gene>
<evidence type="ECO:0000313" key="8">
    <source>
        <dbReference type="Proteomes" id="UP000182517"/>
    </source>
</evidence>
<keyword evidence="3" id="KW-0805">Transcription regulation</keyword>
<dbReference type="GO" id="GO:0003677">
    <property type="term" value="F:DNA binding"/>
    <property type="evidence" value="ECO:0007669"/>
    <property type="project" value="UniProtKB-KW"/>
</dbReference>
<dbReference type="Pfam" id="PF00155">
    <property type="entry name" value="Aminotran_1_2"/>
    <property type="match status" value="1"/>
</dbReference>
<dbReference type="SMART" id="SM00345">
    <property type="entry name" value="HTH_GNTR"/>
    <property type="match status" value="1"/>
</dbReference>
<feature type="domain" description="HTH gntR-type" evidence="6">
    <location>
        <begin position="10"/>
        <end position="78"/>
    </location>
</feature>
<keyword evidence="4" id="KW-0238">DNA-binding</keyword>
<dbReference type="Proteomes" id="UP000182517">
    <property type="component" value="Chromosome"/>
</dbReference>
<dbReference type="KEGG" id="pef:A7E78_01030"/>
<dbReference type="InterPro" id="IPR015421">
    <property type="entry name" value="PyrdxlP-dep_Trfase_major"/>
</dbReference>
<dbReference type="Pfam" id="PF00392">
    <property type="entry name" value="GntR"/>
    <property type="match status" value="1"/>
</dbReference>
<dbReference type="CDD" id="cd00609">
    <property type="entry name" value="AAT_like"/>
    <property type="match status" value="1"/>
</dbReference>
<evidence type="ECO:0000256" key="5">
    <source>
        <dbReference type="ARBA" id="ARBA00023163"/>
    </source>
</evidence>
<keyword evidence="5" id="KW-0804">Transcription</keyword>
<dbReference type="InterPro" id="IPR036388">
    <property type="entry name" value="WH-like_DNA-bd_sf"/>
</dbReference>
<dbReference type="InterPro" id="IPR000524">
    <property type="entry name" value="Tscrpt_reg_HTH_GntR"/>
</dbReference>
<dbReference type="InterPro" id="IPR004839">
    <property type="entry name" value="Aminotransferase_I/II_large"/>
</dbReference>
<dbReference type="GO" id="GO:0003700">
    <property type="term" value="F:DNA-binding transcription factor activity"/>
    <property type="evidence" value="ECO:0007669"/>
    <property type="project" value="InterPro"/>
</dbReference>
<dbReference type="SUPFAM" id="SSF53383">
    <property type="entry name" value="PLP-dependent transferases"/>
    <property type="match status" value="1"/>
</dbReference>
<dbReference type="GO" id="GO:0030170">
    <property type="term" value="F:pyridoxal phosphate binding"/>
    <property type="evidence" value="ECO:0007669"/>
    <property type="project" value="InterPro"/>
</dbReference>
<dbReference type="RefSeq" id="WP_072282527.1">
    <property type="nucleotide sequence ID" value="NZ_CP015519.1"/>
</dbReference>
<evidence type="ECO:0000256" key="3">
    <source>
        <dbReference type="ARBA" id="ARBA00023015"/>
    </source>
</evidence>
<evidence type="ECO:0000256" key="4">
    <source>
        <dbReference type="ARBA" id="ARBA00023125"/>
    </source>
</evidence>
<organism evidence="7 8">
    <name type="scientific">Syntrophotalea acetylenivorans</name>
    <dbReference type="NCBI Taxonomy" id="1842532"/>
    <lineage>
        <taxon>Bacteria</taxon>
        <taxon>Pseudomonadati</taxon>
        <taxon>Thermodesulfobacteriota</taxon>
        <taxon>Desulfuromonadia</taxon>
        <taxon>Desulfuromonadales</taxon>
        <taxon>Syntrophotaleaceae</taxon>
        <taxon>Syntrophotalea</taxon>
    </lineage>
</organism>
<dbReference type="Gene3D" id="3.40.640.10">
    <property type="entry name" value="Type I PLP-dependent aspartate aminotransferase-like (Major domain)"/>
    <property type="match status" value="1"/>
</dbReference>
<keyword evidence="2" id="KW-0663">Pyridoxal phosphate</keyword>
<dbReference type="InterPro" id="IPR036390">
    <property type="entry name" value="WH_DNA-bd_sf"/>
</dbReference>
<dbReference type="AlphaFoldDB" id="A0A1L3GKV4"/>
<comment type="similarity">
    <text evidence="1">In the C-terminal section; belongs to the class-I pyridoxal-phosphate-dependent aminotransferase family.</text>
</comment>
<dbReference type="PANTHER" id="PTHR46577:SF1">
    <property type="entry name" value="HTH-TYPE TRANSCRIPTIONAL REGULATORY PROTEIN GABR"/>
    <property type="match status" value="1"/>
</dbReference>
<dbReference type="Gene3D" id="1.10.10.10">
    <property type="entry name" value="Winged helix-like DNA-binding domain superfamily/Winged helix DNA-binding domain"/>
    <property type="match status" value="1"/>
</dbReference>
<accession>A0A1L3GKV4</accession>
<name>A0A1L3GKV4_9BACT</name>
<dbReference type="InterPro" id="IPR051446">
    <property type="entry name" value="HTH_trans_reg/aminotransferase"/>
</dbReference>
<dbReference type="PANTHER" id="PTHR46577">
    <property type="entry name" value="HTH-TYPE TRANSCRIPTIONAL REGULATORY PROTEIN GABR"/>
    <property type="match status" value="1"/>
</dbReference>
<dbReference type="SUPFAM" id="SSF46785">
    <property type="entry name" value="Winged helix' DNA-binding domain"/>
    <property type="match status" value="1"/>
</dbReference>
<evidence type="ECO:0000259" key="6">
    <source>
        <dbReference type="PROSITE" id="PS50949"/>
    </source>
</evidence>